<organism evidence="7 8">
    <name type="scientific">Sphingomonas leidyi</name>
    <dbReference type="NCBI Taxonomy" id="68569"/>
    <lineage>
        <taxon>Bacteria</taxon>
        <taxon>Pseudomonadati</taxon>
        <taxon>Pseudomonadota</taxon>
        <taxon>Alphaproteobacteria</taxon>
        <taxon>Sphingomonadales</taxon>
        <taxon>Sphingomonadaceae</taxon>
        <taxon>Sphingomonas</taxon>
    </lineage>
</organism>
<comment type="caution">
    <text evidence="7">The sequence shown here is derived from an EMBL/GenBank/DDBJ whole genome shotgun (WGS) entry which is preliminary data.</text>
</comment>
<name>A0A7X5UWN1_9SPHN</name>
<dbReference type="RefSeq" id="WP_167298119.1">
    <property type="nucleotide sequence ID" value="NZ_JAASQV010000001.1"/>
</dbReference>
<evidence type="ECO:0000256" key="2">
    <source>
        <dbReference type="ARBA" id="ARBA00036080"/>
    </source>
</evidence>
<feature type="domain" description="UDP-N-acetylglucosamine 2-epimerase" evidence="6">
    <location>
        <begin position="24"/>
        <end position="371"/>
    </location>
</feature>
<dbReference type="EMBL" id="JAASQV010000001">
    <property type="protein sequence ID" value="NIJ63635.1"/>
    <property type="molecule type" value="Genomic_DNA"/>
</dbReference>
<comment type="similarity">
    <text evidence="3 5">Belongs to the UDP-N-acetylglucosamine 2-epimerase family.</text>
</comment>
<reference evidence="7 8" key="1">
    <citation type="submission" date="2020-03" db="EMBL/GenBank/DDBJ databases">
        <title>Genomic Encyclopedia of Type Strains, Phase IV (KMG-IV): sequencing the most valuable type-strain genomes for metagenomic binning, comparative biology and taxonomic classification.</title>
        <authorList>
            <person name="Goeker M."/>
        </authorList>
    </citation>
    <scope>NUCLEOTIDE SEQUENCE [LARGE SCALE GENOMIC DNA]</scope>
    <source>
        <strain evidence="7 8">DSM 4733</strain>
    </source>
</reference>
<accession>A0A7X5UWN1</accession>
<evidence type="ECO:0000256" key="4">
    <source>
        <dbReference type="ARBA" id="ARBA00038858"/>
    </source>
</evidence>
<keyword evidence="1 5" id="KW-0413">Isomerase</keyword>
<dbReference type="SUPFAM" id="SSF53756">
    <property type="entry name" value="UDP-Glycosyltransferase/glycogen phosphorylase"/>
    <property type="match status" value="1"/>
</dbReference>
<dbReference type="InterPro" id="IPR003331">
    <property type="entry name" value="UDP_GlcNAc_Epimerase_2_dom"/>
</dbReference>
<sequence>MSLRILTVIGTRPEAIKMAPLCVALAQDPRFEARLCVTAQHREMLDQVLDLFALRPDFDLDIMRPRQDLTDVTCAILQGLREVLGQWRPDIVLVHGDTATTMATSIAAYYQQVAVGHVEAGLRTGNLYSPWPEEANRKLAGALADLHFAPTQASADNLLREGVSPEVIAITGNTVIDALLSVVERLEGDAAQRAEFDAQFSMLREGARLLLVTGHRRESFGQGFERICEALARTAVEFPDLDIVYPLHLNPNVREPVTRLLSAVPNVHLIEPLNYLPFIYLMNRCDLILTDSGGVQEEAPSLGKPVLVMRDTSERLEAVSAGTVRLVGTDVERIMGNLRELLNDRDAYAKMSGAYNPYGDGKACSRIVERLAAYGQDLRQRDSLRLERV</sequence>
<proteinExistence type="inferred from homology"/>
<keyword evidence="8" id="KW-1185">Reference proteome</keyword>
<comment type="catalytic activity">
    <reaction evidence="2">
        <text>UDP-N-acetyl-alpha-D-glucosamine = UDP-N-acetyl-alpha-D-mannosamine</text>
        <dbReference type="Rhea" id="RHEA:17213"/>
        <dbReference type="ChEBI" id="CHEBI:57705"/>
        <dbReference type="ChEBI" id="CHEBI:68623"/>
        <dbReference type="EC" id="5.1.3.14"/>
    </reaction>
</comment>
<dbReference type="FunFam" id="3.40.50.2000:FF:000043">
    <property type="entry name" value="UDP-N-acetylglucosamine 2-epimerase"/>
    <property type="match status" value="1"/>
</dbReference>
<dbReference type="PANTHER" id="PTHR43174:SF2">
    <property type="entry name" value="UDP-N-ACETYLGLUCOSAMINE 2-EPIMERASE"/>
    <property type="match status" value="1"/>
</dbReference>
<dbReference type="PANTHER" id="PTHR43174">
    <property type="entry name" value="UDP-N-ACETYLGLUCOSAMINE 2-EPIMERASE"/>
    <property type="match status" value="1"/>
</dbReference>
<evidence type="ECO:0000313" key="7">
    <source>
        <dbReference type="EMBL" id="NIJ63635.1"/>
    </source>
</evidence>
<dbReference type="Pfam" id="PF02350">
    <property type="entry name" value="Epimerase_2"/>
    <property type="match status" value="1"/>
</dbReference>
<dbReference type="Gene3D" id="3.40.50.2000">
    <property type="entry name" value="Glycogen Phosphorylase B"/>
    <property type="match status" value="2"/>
</dbReference>
<dbReference type="EC" id="5.1.3.14" evidence="4"/>
<evidence type="ECO:0000256" key="5">
    <source>
        <dbReference type="RuleBase" id="RU003513"/>
    </source>
</evidence>
<gene>
    <name evidence="7" type="ORF">FHR20_000566</name>
</gene>
<evidence type="ECO:0000256" key="1">
    <source>
        <dbReference type="ARBA" id="ARBA00023235"/>
    </source>
</evidence>
<evidence type="ECO:0000313" key="8">
    <source>
        <dbReference type="Proteomes" id="UP000564677"/>
    </source>
</evidence>
<dbReference type="GO" id="GO:0008761">
    <property type="term" value="F:UDP-N-acetylglucosamine 2-epimerase activity"/>
    <property type="evidence" value="ECO:0007669"/>
    <property type="project" value="UniProtKB-EC"/>
</dbReference>
<evidence type="ECO:0000256" key="3">
    <source>
        <dbReference type="ARBA" id="ARBA00038209"/>
    </source>
</evidence>
<dbReference type="InterPro" id="IPR029767">
    <property type="entry name" value="WecB-like"/>
</dbReference>
<dbReference type="AlphaFoldDB" id="A0A7X5UWN1"/>
<evidence type="ECO:0000259" key="6">
    <source>
        <dbReference type="Pfam" id="PF02350"/>
    </source>
</evidence>
<dbReference type="NCBIfam" id="TIGR00236">
    <property type="entry name" value="wecB"/>
    <property type="match status" value="1"/>
</dbReference>
<dbReference type="CDD" id="cd03786">
    <property type="entry name" value="GTB_UDP-GlcNAc_2-Epimerase"/>
    <property type="match status" value="1"/>
</dbReference>
<dbReference type="Proteomes" id="UP000564677">
    <property type="component" value="Unassembled WGS sequence"/>
</dbReference>
<protein>
    <recommendedName>
        <fullName evidence="4">UDP-N-acetylglucosamine 2-epimerase (non-hydrolyzing)</fullName>
        <ecNumber evidence="4">5.1.3.14</ecNumber>
    </recommendedName>
</protein>